<evidence type="ECO:0000256" key="6">
    <source>
        <dbReference type="ARBA" id="ARBA00022771"/>
    </source>
</evidence>
<dbReference type="EMBL" id="JAIZPD010000003">
    <property type="protein sequence ID" value="KAH0965801.1"/>
    <property type="molecule type" value="Genomic_DNA"/>
</dbReference>
<evidence type="ECO:0000256" key="2">
    <source>
        <dbReference type="ARBA" id="ARBA00012251"/>
    </source>
</evidence>
<dbReference type="PROSITE" id="PS50089">
    <property type="entry name" value="ZF_RING_2"/>
    <property type="match status" value="1"/>
</dbReference>
<evidence type="ECO:0000259" key="12">
    <source>
        <dbReference type="PROSITE" id="PS51873"/>
    </source>
</evidence>
<sequence length="776" mass="87831">MRLEAYRDADDGHGRSRRRRRYQRSTLDWKSQAEQPRDSLPHPRNDRLHSSGRRASRRSESTSSRTLDAADSTMPPPPHLARSSTDAYRRPRHWMAYGDGGDSVGGRRRPRRDASPTYHHRAPPLPEYSGYSSASGRAYGGGGDDGDDFIEVVEVADDDDDDDDGSSRHRGDRQSSRDEYMLSSADRGYHRQRTRQHHADPGETVVRRRHSFSNSPARASSKTADRSASSRQGRRLQLNDVIEDSRPPVSSKRSTVRRRNRSADVIHHEDRPREPSRVRSSRSRAGSVSGGPSGILGSIFGTPSPRRAPPEERAKEPKAAKRVACVICMGDVSLSKVARLKCGHSMCRSCLERIFKLSITDPQHMPPRCCTQDHIPVKHVERLFDDSFKSTWNRKFAEFSTKNRLYCPSRKCGEWIKPANIFKEKGRKVALCGRCKTKVCGHCNAKWHGAEDCPQDEETARLLAQAQEEGWKRCYRCKAVVELKEGCNHMTCRCGGEFCMICGVKWKGCDCPWFNDGGFLGDMLDHADIELRNHHPVTMTAPARPRRRSYHEEMPMRRRQGQWDTDTVRHLQYPSDFHNERDVMGGVGDVHGIGNAAGHFMNDDYRGSGRYRVPARVVTLDRSADYVDDERRTRNKRAGSMERRLADRFSETRPGMGIRARMGPMALPMPHGPDTGPPAAPQRRTLRQHSLEEELYNRQPRTVRSGRVVEARLSRTYEDESEIHAPGSRRRGFEKPPTSSDMAGLNGRGQGMNRVSQWRSFVEPGIPDGESTVGHA</sequence>
<feature type="domain" description="RING-type" evidence="12">
    <location>
        <begin position="321"/>
        <end position="520"/>
    </location>
</feature>
<feature type="region of interest" description="Disordered" evidence="10">
    <location>
        <begin position="717"/>
        <end position="751"/>
    </location>
</feature>
<evidence type="ECO:0000256" key="10">
    <source>
        <dbReference type="SAM" id="MobiDB-lite"/>
    </source>
</evidence>
<dbReference type="Gene3D" id="1.20.120.1750">
    <property type="match status" value="1"/>
</dbReference>
<feature type="compositionally biased region" description="Acidic residues" evidence="10">
    <location>
        <begin position="144"/>
        <end position="164"/>
    </location>
</feature>
<evidence type="ECO:0000313" key="14">
    <source>
        <dbReference type="Proteomes" id="UP000824596"/>
    </source>
</evidence>
<feature type="region of interest" description="Disordered" evidence="10">
    <location>
        <begin position="542"/>
        <end position="562"/>
    </location>
</feature>
<dbReference type="InterPro" id="IPR013083">
    <property type="entry name" value="Znf_RING/FYVE/PHD"/>
</dbReference>
<reference evidence="13" key="1">
    <citation type="submission" date="2021-09" db="EMBL/GenBank/DDBJ databases">
        <title>A high-quality genome of the endoparasitic fungus Hirsutella rhossiliensis with a comparison of Hirsutella genomes reveals transposable elements contributing to genome size variation.</title>
        <authorList>
            <person name="Lin R."/>
            <person name="Jiao Y."/>
            <person name="Sun X."/>
            <person name="Ling J."/>
            <person name="Xie B."/>
            <person name="Cheng X."/>
        </authorList>
    </citation>
    <scope>NUCLEOTIDE SEQUENCE</scope>
    <source>
        <strain evidence="13">HR02</strain>
    </source>
</reference>
<dbReference type="CDD" id="cd20335">
    <property type="entry name" value="BRcat_RBR"/>
    <property type="match status" value="1"/>
</dbReference>
<dbReference type="SUPFAM" id="SSF57850">
    <property type="entry name" value="RING/U-box"/>
    <property type="match status" value="3"/>
</dbReference>
<keyword evidence="6 9" id="KW-0863">Zinc-finger</keyword>
<dbReference type="Proteomes" id="UP000824596">
    <property type="component" value="Unassembled WGS sequence"/>
</dbReference>
<feature type="compositionally biased region" description="Low complexity" evidence="10">
    <location>
        <begin position="128"/>
        <end position="137"/>
    </location>
</feature>
<dbReference type="EC" id="2.3.2.31" evidence="2"/>
<protein>
    <recommendedName>
        <fullName evidence="2">RBR-type E3 ubiquitin transferase</fullName>
        <ecNumber evidence="2">2.3.2.31</ecNumber>
    </recommendedName>
</protein>
<evidence type="ECO:0000259" key="11">
    <source>
        <dbReference type="PROSITE" id="PS50089"/>
    </source>
</evidence>
<feature type="region of interest" description="Disordered" evidence="10">
    <location>
        <begin position="1"/>
        <end position="316"/>
    </location>
</feature>
<feature type="compositionally biased region" description="Polar residues" evidence="10">
    <location>
        <begin position="212"/>
        <end position="231"/>
    </location>
</feature>
<dbReference type="Pfam" id="PF01485">
    <property type="entry name" value="IBR"/>
    <property type="match status" value="2"/>
</dbReference>
<keyword evidence="3" id="KW-0808">Transferase</keyword>
<evidence type="ECO:0000256" key="4">
    <source>
        <dbReference type="ARBA" id="ARBA00022723"/>
    </source>
</evidence>
<keyword evidence="4" id="KW-0479">Metal-binding</keyword>
<feature type="compositionally biased region" description="Basic and acidic residues" evidence="10">
    <location>
        <begin position="165"/>
        <end position="180"/>
    </location>
</feature>
<evidence type="ECO:0000256" key="3">
    <source>
        <dbReference type="ARBA" id="ARBA00022679"/>
    </source>
</evidence>
<dbReference type="GeneID" id="68352946"/>
<feature type="domain" description="RING-type" evidence="11">
    <location>
        <begin position="325"/>
        <end position="369"/>
    </location>
</feature>
<dbReference type="SMART" id="SM00647">
    <property type="entry name" value="IBR"/>
    <property type="match status" value="2"/>
</dbReference>
<accession>A0A9P8N4I6</accession>
<evidence type="ECO:0000256" key="9">
    <source>
        <dbReference type="PROSITE-ProRule" id="PRU00175"/>
    </source>
</evidence>
<feature type="compositionally biased region" description="Basic and acidic residues" evidence="10">
    <location>
        <begin position="261"/>
        <end position="277"/>
    </location>
</feature>
<feature type="compositionally biased region" description="Basic and acidic residues" evidence="10">
    <location>
        <begin position="35"/>
        <end position="49"/>
    </location>
</feature>
<dbReference type="GO" id="GO:0016567">
    <property type="term" value="P:protein ubiquitination"/>
    <property type="evidence" value="ECO:0007669"/>
    <property type="project" value="InterPro"/>
</dbReference>
<keyword evidence="8" id="KW-0862">Zinc</keyword>
<dbReference type="InterPro" id="IPR001841">
    <property type="entry name" value="Znf_RING"/>
</dbReference>
<dbReference type="CDD" id="cd22584">
    <property type="entry name" value="Rcat_RBR_unk"/>
    <property type="match status" value="1"/>
</dbReference>
<keyword evidence="7" id="KW-0833">Ubl conjugation pathway</keyword>
<name>A0A9P8N4I6_9HYPO</name>
<dbReference type="PROSITE" id="PS51873">
    <property type="entry name" value="TRIAD"/>
    <property type="match status" value="1"/>
</dbReference>
<evidence type="ECO:0000256" key="8">
    <source>
        <dbReference type="ARBA" id="ARBA00022833"/>
    </source>
</evidence>
<dbReference type="InterPro" id="IPR031127">
    <property type="entry name" value="E3_UB_ligase_RBR"/>
</dbReference>
<dbReference type="InterPro" id="IPR002867">
    <property type="entry name" value="IBR_dom"/>
</dbReference>
<dbReference type="PROSITE" id="PS00518">
    <property type="entry name" value="ZF_RING_1"/>
    <property type="match status" value="1"/>
</dbReference>
<dbReference type="GO" id="GO:0008270">
    <property type="term" value="F:zinc ion binding"/>
    <property type="evidence" value="ECO:0007669"/>
    <property type="project" value="UniProtKB-KW"/>
</dbReference>
<feature type="compositionally biased region" description="Basic and acidic residues" evidence="10">
    <location>
        <begin position="1"/>
        <end position="14"/>
    </location>
</feature>
<evidence type="ECO:0000256" key="7">
    <source>
        <dbReference type="ARBA" id="ARBA00022786"/>
    </source>
</evidence>
<dbReference type="AlphaFoldDB" id="A0A9P8N4I6"/>
<comment type="caution">
    <text evidence="13">The sequence shown here is derived from an EMBL/GenBank/DDBJ whole genome shotgun (WGS) entry which is preliminary data.</text>
</comment>
<gene>
    <name evidence="13" type="ORF">HRG_03817</name>
</gene>
<organism evidence="13 14">
    <name type="scientific">Hirsutella rhossiliensis</name>
    <dbReference type="NCBI Taxonomy" id="111463"/>
    <lineage>
        <taxon>Eukaryota</taxon>
        <taxon>Fungi</taxon>
        <taxon>Dikarya</taxon>
        <taxon>Ascomycota</taxon>
        <taxon>Pezizomycotina</taxon>
        <taxon>Sordariomycetes</taxon>
        <taxon>Hypocreomycetidae</taxon>
        <taxon>Hypocreales</taxon>
        <taxon>Ophiocordycipitaceae</taxon>
        <taxon>Hirsutella</taxon>
    </lineage>
</organism>
<dbReference type="GO" id="GO:0061630">
    <property type="term" value="F:ubiquitin protein ligase activity"/>
    <property type="evidence" value="ECO:0007669"/>
    <property type="project" value="UniProtKB-EC"/>
</dbReference>
<keyword evidence="5" id="KW-0677">Repeat</keyword>
<evidence type="ECO:0000313" key="13">
    <source>
        <dbReference type="EMBL" id="KAH0965801.1"/>
    </source>
</evidence>
<dbReference type="PANTHER" id="PTHR11685">
    <property type="entry name" value="RBR FAMILY RING FINGER AND IBR DOMAIN-CONTAINING"/>
    <property type="match status" value="1"/>
</dbReference>
<dbReference type="InterPro" id="IPR044066">
    <property type="entry name" value="TRIAD_supradom"/>
</dbReference>
<dbReference type="OrthoDB" id="9977870at2759"/>
<proteinExistence type="predicted"/>
<comment type="catalytic activity">
    <reaction evidence="1">
        <text>[E2 ubiquitin-conjugating enzyme]-S-ubiquitinyl-L-cysteine + [acceptor protein]-L-lysine = [E2 ubiquitin-conjugating enzyme]-L-cysteine + [acceptor protein]-N(6)-ubiquitinyl-L-lysine.</text>
        <dbReference type="EC" id="2.3.2.31"/>
    </reaction>
</comment>
<dbReference type="RefSeq" id="XP_044723314.1">
    <property type="nucleotide sequence ID" value="XM_044862288.1"/>
</dbReference>
<evidence type="ECO:0000256" key="1">
    <source>
        <dbReference type="ARBA" id="ARBA00001798"/>
    </source>
</evidence>
<dbReference type="InterPro" id="IPR017907">
    <property type="entry name" value="Znf_RING_CS"/>
</dbReference>
<evidence type="ECO:0000256" key="5">
    <source>
        <dbReference type="ARBA" id="ARBA00022737"/>
    </source>
</evidence>
<dbReference type="Gene3D" id="3.30.40.10">
    <property type="entry name" value="Zinc/RING finger domain, C3HC4 (zinc finger)"/>
    <property type="match status" value="1"/>
</dbReference>
<keyword evidence="14" id="KW-1185">Reference proteome</keyword>